<dbReference type="OrthoDB" id="1150977at2"/>
<proteinExistence type="predicted"/>
<name>A0A2T1LSR1_9CHRO</name>
<dbReference type="RefSeq" id="WP_106458788.1">
    <property type="nucleotide sequence ID" value="NZ_PXOH01000033.1"/>
</dbReference>
<keyword evidence="2" id="KW-1185">Reference proteome</keyword>
<sequence length="118" mass="13383">MKKIIQLMPDYYCYPLWWAAGSGQAGDIDPNTLPLKPETIQKLMAWSDTYDDILNEDDPAASGFNSQAEEDAFEKEGIKLWLQLRQELAPEYEVGYMSQRLGKHLSDPSELLTAVKSI</sequence>
<accession>A0A2T1LSR1</accession>
<reference evidence="1 2" key="2">
    <citation type="submission" date="2018-03" db="EMBL/GenBank/DDBJ databases">
        <authorList>
            <person name="Keele B.F."/>
        </authorList>
    </citation>
    <scope>NUCLEOTIDE SEQUENCE [LARGE SCALE GENOMIC DNA]</scope>
    <source>
        <strain evidence="1 2">CCALA 016</strain>
    </source>
</reference>
<dbReference type="AlphaFoldDB" id="A0A2T1LSR1"/>
<evidence type="ECO:0000313" key="2">
    <source>
        <dbReference type="Proteomes" id="UP000239001"/>
    </source>
</evidence>
<evidence type="ECO:0000313" key="1">
    <source>
        <dbReference type="EMBL" id="PSF33090.1"/>
    </source>
</evidence>
<protein>
    <submittedName>
        <fullName evidence="1">Uncharacterized protein</fullName>
    </submittedName>
</protein>
<gene>
    <name evidence="1" type="ORF">C7H19_20570</name>
</gene>
<dbReference type="EMBL" id="PXOH01000033">
    <property type="protein sequence ID" value="PSF33090.1"/>
    <property type="molecule type" value="Genomic_DNA"/>
</dbReference>
<comment type="caution">
    <text evidence="1">The sequence shown here is derived from an EMBL/GenBank/DDBJ whole genome shotgun (WGS) entry which is preliminary data.</text>
</comment>
<reference evidence="1 2" key="1">
    <citation type="submission" date="2018-03" db="EMBL/GenBank/DDBJ databases">
        <title>The ancient ancestry and fast evolution of plastids.</title>
        <authorList>
            <person name="Moore K.R."/>
            <person name="Magnabosco C."/>
            <person name="Momper L."/>
            <person name="Gold D.A."/>
            <person name="Bosak T."/>
            <person name="Fournier G.P."/>
        </authorList>
    </citation>
    <scope>NUCLEOTIDE SEQUENCE [LARGE SCALE GENOMIC DNA]</scope>
    <source>
        <strain evidence="1 2">CCALA 016</strain>
    </source>
</reference>
<dbReference type="Proteomes" id="UP000239001">
    <property type="component" value="Unassembled WGS sequence"/>
</dbReference>
<organism evidence="1 2">
    <name type="scientific">Aphanothece hegewaldii CCALA 016</name>
    <dbReference type="NCBI Taxonomy" id="2107694"/>
    <lineage>
        <taxon>Bacteria</taxon>
        <taxon>Bacillati</taxon>
        <taxon>Cyanobacteriota</taxon>
        <taxon>Cyanophyceae</taxon>
        <taxon>Oscillatoriophycideae</taxon>
        <taxon>Chroococcales</taxon>
        <taxon>Aphanothecaceae</taxon>
        <taxon>Aphanothece</taxon>
    </lineage>
</organism>